<proteinExistence type="predicted"/>
<evidence type="ECO:0000313" key="4">
    <source>
        <dbReference type="Proteomes" id="UP001159042"/>
    </source>
</evidence>
<evidence type="ECO:0000313" key="3">
    <source>
        <dbReference type="EMBL" id="KAJ8918068.1"/>
    </source>
</evidence>
<comment type="caution">
    <text evidence="3">The sequence shown here is derived from an EMBL/GenBank/DDBJ whole genome shotgun (WGS) entry which is preliminary data.</text>
</comment>
<dbReference type="EMBL" id="JANEYG010000028">
    <property type="protein sequence ID" value="KAJ8918068.1"/>
    <property type="molecule type" value="Genomic_DNA"/>
</dbReference>
<keyword evidence="1" id="KW-0175">Coiled coil</keyword>
<evidence type="ECO:0000256" key="2">
    <source>
        <dbReference type="SAM" id="SignalP"/>
    </source>
</evidence>
<evidence type="ECO:0000256" key="1">
    <source>
        <dbReference type="SAM" id="Coils"/>
    </source>
</evidence>
<feature type="coiled-coil region" evidence="1">
    <location>
        <begin position="47"/>
        <end position="100"/>
    </location>
</feature>
<feature type="signal peptide" evidence="2">
    <location>
        <begin position="1"/>
        <end position="21"/>
    </location>
</feature>
<organism evidence="3 4">
    <name type="scientific">Exocentrus adspersus</name>
    <dbReference type="NCBI Taxonomy" id="1586481"/>
    <lineage>
        <taxon>Eukaryota</taxon>
        <taxon>Metazoa</taxon>
        <taxon>Ecdysozoa</taxon>
        <taxon>Arthropoda</taxon>
        <taxon>Hexapoda</taxon>
        <taxon>Insecta</taxon>
        <taxon>Pterygota</taxon>
        <taxon>Neoptera</taxon>
        <taxon>Endopterygota</taxon>
        <taxon>Coleoptera</taxon>
        <taxon>Polyphaga</taxon>
        <taxon>Cucujiformia</taxon>
        <taxon>Chrysomeloidea</taxon>
        <taxon>Cerambycidae</taxon>
        <taxon>Lamiinae</taxon>
        <taxon>Acanthocinini</taxon>
        <taxon>Exocentrus</taxon>
    </lineage>
</organism>
<feature type="chain" id="PRO_5043832627" evidence="2">
    <location>
        <begin position="22"/>
        <end position="241"/>
    </location>
</feature>
<sequence length="241" mass="26209">MIKLCLTFAAALLVLSPQIYSQDNVPIVKNEVKDLLKKLQEVVNGYLVEANNTLNAAEAKVNEAAASVESKAEAAMKSTEDKFKEELDELKKKASDAGVNIDECLGKNEEDLVNMPNQLSNDMVHCVSDRIIEGISYAQDVLNKIQATVNEVANMEQEIKDCGGGLKSVKCLAKLAIKIEEDIVALPKQITDDVDKAVSLIEEIDTRIEDCASDKVDKLESDGGKLLLTISECVAKKLITG</sequence>
<keyword evidence="2" id="KW-0732">Signal</keyword>
<accession>A0AAV8VUW1</accession>
<gene>
    <name evidence="3" type="ORF">NQ315_011525</name>
</gene>
<keyword evidence="4" id="KW-1185">Reference proteome</keyword>
<name>A0AAV8VUW1_9CUCU</name>
<protein>
    <submittedName>
        <fullName evidence="3">Uncharacterized protein</fullName>
    </submittedName>
</protein>
<dbReference type="AlphaFoldDB" id="A0AAV8VUW1"/>
<dbReference type="Proteomes" id="UP001159042">
    <property type="component" value="Unassembled WGS sequence"/>
</dbReference>
<reference evidence="3 4" key="1">
    <citation type="journal article" date="2023" name="Insect Mol. Biol.">
        <title>Genome sequencing provides insights into the evolution of gene families encoding plant cell wall-degrading enzymes in longhorned beetles.</title>
        <authorList>
            <person name="Shin N.R."/>
            <person name="Okamura Y."/>
            <person name="Kirsch R."/>
            <person name="Pauchet Y."/>
        </authorList>
    </citation>
    <scope>NUCLEOTIDE SEQUENCE [LARGE SCALE GENOMIC DNA]</scope>
    <source>
        <strain evidence="3">EAD_L_NR</strain>
    </source>
</reference>